<feature type="binding site" description="type 1 copper site" evidence="12">
    <location>
        <position position="720"/>
    </location>
    <ligand>
        <name>Cu cation</name>
        <dbReference type="ChEBI" id="CHEBI:23378"/>
        <label>1</label>
    </ligand>
</feature>
<feature type="binding site" description="type 1 copper site" evidence="12">
    <location>
        <position position="712"/>
    </location>
    <ligand>
        <name>Cu cation</name>
        <dbReference type="ChEBI" id="CHEBI:23378"/>
        <label>1</label>
    </ligand>
</feature>
<feature type="binding site" description="type 1 copper site" evidence="12">
    <location>
        <position position="725"/>
    </location>
    <ligand>
        <name>Cu cation</name>
        <dbReference type="ChEBI" id="CHEBI:23378"/>
        <label>1</label>
    </ligand>
</feature>
<comment type="caution">
    <text evidence="17">The sequence shown here is derived from an EMBL/GenBank/DDBJ whole genome shotgun (WGS) entry which is preliminary data.</text>
</comment>
<dbReference type="SUPFAM" id="SSF49503">
    <property type="entry name" value="Cupredoxins"/>
    <property type="match status" value="3"/>
</dbReference>
<reference evidence="17" key="1">
    <citation type="submission" date="2023-10" db="EMBL/GenBank/DDBJ databases">
        <title>Development of a sustainable strategy for remediation of hydrocarbon-contaminated territories based on the waste exchange concept.</title>
        <authorList>
            <person name="Krivoruchko A."/>
        </authorList>
    </citation>
    <scope>NUCLEOTIDE SEQUENCE</scope>
    <source>
        <strain evidence="17">IEGM 1175</strain>
    </source>
</reference>
<evidence type="ECO:0000256" key="1">
    <source>
        <dbReference type="ARBA" id="ARBA00001960"/>
    </source>
</evidence>
<dbReference type="EMBL" id="JAWLKJ010000002">
    <property type="protein sequence ID" value="MDV6299259.1"/>
    <property type="molecule type" value="Genomic_DNA"/>
</dbReference>
<feature type="transmembrane region" description="Helical" evidence="14">
    <location>
        <begin position="350"/>
        <end position="370"/>
    </location>
</feature>
<feature type="transmembrane region" description="Helical" evidence="14">
    <location>
        <begin position="436"/>
        <end position="457"/>
    </location>
</feature>
<feature type="transmembrane region" description="Helical" evidence="14">
    <location>
        <begin position="145"/>
        <end position="167"/>
    </location>
</feature>
<dbReference type="GO" id="GO:0005507">
    <property type="term" value="F:copper ion binding"/>
    <property type="evidence" value="ECO:0007669"/>
    <property type="project" value="InterPro"/>
</dbReference>
<evidence type="ECO:0000256" key="11">
    <source>
        <dbReference type="ARBA" id="ARBA00049340"/>
    </source>
</evidence>
<name>A0AAE4QZ02_9ACTN</name>
<evidence type="ECO:0000256" key="13">
    <source>
        <dbReference type="SAM" id="MobiDB-lite"/>
    </source>
</evidence>
<evidence type="ECO:0000256" key="4">
    <source>
        <dbReference type="ARBA" id="ARBA00011233"/>
    </source>
</evidence>
<dbReference type="Gene3D" id="2.60.40.420">
    <property type="entry name" value="Cupredoxins - blue copper proteins"/>
    <property type="match status" value="3"/>
</dbReference>
<organism evidence="17 18">
    <name type="scientific">Dietzia maris</name>
    <dbReference type="NCBI Taxonomy" id="37915"/>
    <lineage>
        <taxon>Bacteria</taxon>
        <taxon>Bacillati</taxon>
        <taxon>Actinomycetota</taxon>
        <taxon>Actinomycetes</taxon>
        <taxon>Mycobacteriales</taxon>
        <taxon>Dietziaceae</taxon>
        <taxon>Dietzia</taxon>
    </lineage>
</organism>
<dbReference type="PANTHER" id="PTHR11709:SF394">
    <property type="entry name" value="FI03373P-RELATED"/>
    <property type="match status" value="1"/>
</dbReference>
<evidence type="ECO:0000256" key="9">
    <source>
        <dbReference type="ARBA" id="ARBA00023002"/>
    </source>
</evidence>
<keyword evidence="14" id="KW-0812">Transmembrane</keyword>
<feature type="domain" description="EfeO-type cupredoxin-like" evidence="16">
    <location>
        <begin position="475"/>
        <end position="538"/>
    </location>
</feature>
<comment type="subunit">
    <text evidence="4">Homotrimer.</text>
</comment>
<dbReference type="CDD" id="cd04208">
    <property type="entry name" value="CuRO_2_CuNIR"/>
    <property type="match status" value="1"/>
</dbReference>
<dbReference type="InterPro" id="IPR008972">
    <property type="entry name" value="Cupredoxin"/>
</dbReference>
<evidence type="ECO:0000313" key="18">
    <source>
        <dbReference type="Proteomes" id="UP001185873"/>
    </source>
</evidence>
<evidence type="ECO:0000256" key="8">
    <source>
        <dbReference type="ARBA" id="ARBA00022737"/>
    </source>
</evidence>
<feature type="binding site" description="type 1 copper site" evidence="12">
    <location>
        <position position="711"/>
    </location>
    <ligand>
        <name>Cu cation</name>
        <dbReference type="ChEBI" id="CHEBI:23378"/>
        <label>1</label>
    </ligand>
</feature>
<accession>A0AAE4QZ02</accession>
<dbReference type="InterPro" id="IPR028096">
    <property type="entry name" value="EfeO_Cupredoxin"/>
</dbReference>
<keyword evidence="14" id="KW-0472">Membrane</keyword>
<keyword evidence="7 12" id="KW-0479">Metal-binding</keyword>
<dbReference type="InterPro" id="IPR045087">
    <property type="entry name" value="Cu-oxidase_fam"/>
</dbReference>
<protein>
    <recommendedName>
        <fullName evidence="6">Copper-containing nitrite reductase</fullName>
        <ecNumber evidence="5">1.7.2.1</ecNumber>
    </recommendedName>
</protein>
<feature type="transmembrane region" description="Helical" evidence="14">
    <location>
        <begin position="47"/>
        <end position="65"/>
    </location>
</feature>
<evidence type="ECO:0000256" key="2">
    <source>
        <dbReference type="ARBA" id="ARBA00001973"/>
    </source>
</evidence>
<evidence type="ECO:0000313" key="17">
    <source>
        <dbReference type="EMBL" id="MDV6299259.1"/>
    </source>
</evidence>
<comment type="similarity">
    <text evidence="3">Belongs to the multicopper oxidase family.</text>
</comment>
<feature type="transmembrane region" description="Helical" evidence="14">
    <location>
        <begin position="243"/>
        <end position="262"/>
    </location>
</feature>
<comment type="catalytic activity">
    <reaction evidence="11">
        <text>nitric oxide + Fe(III)-[cytochrome c] + H2O = Fe(II)-[cytochrome c] + nitrite + 2 H(+)</text>
        <dbReference type="Rhea" id="RHEA:15233"/>
        <dbReference type="Rhea" id="RHEA-COMP:10350"/>
        <dbReference type="Rhea" id="RHEA-COMP:14399"/>
        <dbReference type="ChEBI" id="CHEBI:15377"/>
        <dbReference type="ChEBI" id="CHEBI:15378"/>
        <dbReference type="ChEBI" id="CHEBI:16301"/>
        <dbReference type="ChEBI" id="CHEBI:16480"/>
        <dbReference type="ChEBI" id="CHEBI:29033"/>
        <dbReference type="ChEBI" id="CHEBI:29034"/>
        <dbReference type="EC" id="1.7.2.1"/>
    </reaction>
</comment>
<keyword evidence="14" id="KW-1133">Transmembrane helix</keyword>
<proteinExistence type="inferred from homology"/>
<feature type="transmembrane region" description="Helical" evidence="14">
    <location>
        <begin position="179"/>
        <end position="205"/>
    </location>
</feature>
<feature type="binding site" description="type 1 copper site" evidence="12">
    <location>
        <position position="869"/>
    </location>
    <ligand>
        <name>Cu cation</name>
        <dbReference type="ChEBI" id="CHEBI:23378"/>
        <label>1</label>
    </ligand>
</feature>
<dbReference type="PANTHER" id="PTHR11709">
    <property type="entry name" value="MULTI-COPPER OXIDASE"/>
    <property type="match status" value="1"/>
</dbReference>
<gene>
    <name evidence="17" type="ORF">R3P82_09035</name>
</gene>
<feature type="transmembrane region" description="Helical" evidence="14">
    <location>
        <begin position="310"/>
        <end position="329"/>
    </location>
</feature>
<dbReference type="GO" id="GO:0050421">
    <property type="term" value="F:nitrite reductase (NO-forming) activity"/>
    <property type="evidence" value="ECO:0007669"/>
    <property type="project" value="UniProtKB-EC"/>
</dbReference>
<dbReference type="Proteomes" id="UP001185873">
    <property type="component" value="Unassembled WGS sequence"/>
</dbReference>
<evidence type="ECO:0000256" key="7">
    <source>
        <dbReference type="ARBA" id="ARBA00022723"/>
    </source>
</evidence>
<evidence type="ECO:0000256" key="5">
    <source>
        <dbReference type="ARBA" id="ARBA00011882"/>
    </source>
</evidence>
<evidence type="ECO:0000256" key="12">
    <source>
        <dbReference type="PIRSR" id="PIRSR601287-1"/>
    </source>
</evidence>
<feature type="region of interest" description="Disordered" evidence="13">
    <location>
        <begin position="458"/>
        <end position="478"/>
    </location>
</feature>
<evidence type="ECO:0000256" key="6">
    <source>
        <dbReference type="ARBA" id="ARBA00017290"/>
    </source>
</evidence>
<evidence type="ECO:0000256" key="14">
    <source>
        <dbReference type="SAM" id="Phobius"/>
    </source>
</evidence>
<dbReference type="EC" id="1.7.2.1" evidence="5"/>
<keyword evidence="8" id="KW-0677">Repeat</keyword>
<feature type="transmembrane region" description="Helical" evidence="14">
    <location>
        <begin position="111"/>
        <end position="133"/>
    </location>
</feature>
<evidence type="ECO:0000259" key="15">
    <source>
        <dbReference type="Pfam" id="PF07732"/>
    </source>
</evidence>
<feature type="transmembrane region" description="Helical" evidence="14">
    <location>
        <begin position="274"/>
        <end position="298"/>
    </location>
</feature>
<sequence length="886" mass="93027">MDTAAPRTPPRRRGSWHRRATRPVQLWMIALVLLGVVHRWVPASTWMIVHVFTLGLLTNSILVWGQHFTETLLHRRPPEESRARQVRRIMVLNAGIVVLVVGMIGSWPIPIVTGATVVGGAVAWYVVDLVGQLRAAAPTRFRPIVRYYAVAAAFLPAGAVAGAFMGVGVPGEWAVRLHAFHLAVNVLGFVGITVLTTLVTFWATVLRTPMAAGQDEAAVRSLGVMSVAVVVAAAGSLAGVTPVTATALGVYLLAVLWHLVHLVRTARTAPPREFASMSIACGLVWLPVSLGWATWLVATGRIGELGQVTTPLLAGAAAQILFGAMSFLMPTVMRGGPAAVRAGMVEMNRLVAFRLVLVNAGLVVFLVPGGTSWTRVVGSTLAFGGFALFLPVMIRAVRAQLAVIRGAAAAREAGEKPARVTPGTSRPEIAPGRRRNLVGALSAALVVVLATGAALAADPSSPLRRTGQSASVTPTGNTTTVEVTAVGMRFEPNTVTVPAGDRLVIELTNDDDTTVHDLYLTNGAGSGRIDPGGTATVDAGVVGRSLEGWCTIAGHRAMGMTFQVRVEGGDPAAGHDAHGGAGGAAGIAPAEAIDVLAPPSDEFVTRDPALAPAPTGREHRITLTVEETTDELAPGVVRPVWTYNGGLPAPTLRGTVGDTFIVTLRNEGSIGHSIDFHAGDVSPDEVMRTIPPGEELEYRFTVTRAGAWLYHCATAPMSGHVAAGMFGALIVDPPGLTEVDREYALVQSESYLGAEDEPFDSGKIAAGQPDLVMFNGHATQYRRDPLTARVGETVRVWVVAAGPSDGTSFHVVGSQFDTVYKEGAYLLRDGRDAFGSGNGGAQALDLAPSQGGFVEMTFVEPGRYTFVDHSFADAEKGAAGFLDVTE</sequence>
<dbReference type="InterPro" id="IPR011707">
    <property type="entry name" value="Cu-oxidase-like_N"/>
</dbReference>
<keyword evidence="9" id="KW-0560">Oxidoreductase</keyword>
<feature type="binding site" description="type 1 copper site" evidence="12">
    <location>
        <position position="672"/>
    </location>
    <ligand>
        <name>Cu cation</name>
        <dbReference type="ChEBI" id="CHEBI:23378"/>
        <label>1</label>
    </ligand>
</feature>
<keyword evidence="10 12" id="KW-0186">Copper</keyword>
<dbReference type="CDD" id="cd11020">
    <property type="entry name" value="CuRO_1_CuNIR"/>
    <property type="match status" value="1"/>
</dbReference>
<evidence type="ECO:0000256" key="10">
    <source>
        <dbReference type="ARBA" id="ARBA00023008"/>
    </source>
</evidence>
<evidence type="ECO:0000256" key="3">
    <source>
        <dbReference type="ARBA" id="ARBA00010609"/>
    </source>
</evidence>
<feature type="transmembrane region" description="Helical" evidence="14">
    <location>
        <begin position="217"/>
        <end position="237"/>
    </location>
</feature>
<feature type="transmembrane region" description="Helical" evidence="14">
    <location>
        <begin position="20"/>
        <end position="41"/>
    </location>
</feature>
<dbReference type="Pfam" id="PF07732">
    <property type="entry name" value="Cu-oxidase_3"/>
    <property type="match status" value="1"/>
</dbReference>
<feature type="transmembrane region" description="Helical" evidence="14">
    <location>
        <begin position="376"/>
        <end position="397"/>
    </location>
</feature>
<feature type="transmembrane region" description="Helical" evidence="14">
    <location>
        <begin position="86"/>
        <end position="105"/>
    </location>
</feature>
<evidence type="ECO:0000259" key="16">
    <source>
        <dbReference type="Pfam" id="PF13473"/>
    </source>
</evidence>
<dbReference type="Pfam" id="PF13473">
    <property type="entry name" value="Cupredoxin_1"/>
    <property type="match status" value="1"/>
</dbReference>
<feature type="binding site" description="type 1 copper site" evidence="12">
    <location>
        <position position="677"/>
    </location>
    <ligand>
        <name>Cu cation</name>
        <dbReference type="ChEBI" id="CHEBI:23378"/>
        <label>1</label>
    </ligand>
</feature>
<comment type="cofactor">
    <cofactor evidence="2 12">
        <name>Cu(2+)</name>
        <dbReference type="ChEBI" id="CHEBI:29036"/>
    </cofactor>
</comment>
<dbReference type="PRINTS" id="PR00695">
    <property type="entry name" value="CUNO2RDTASE"/>
</dbReference>
<dbReference type="RefSeq" id="WP_317469820.1">
    <property type="nucleotide sequence ID" value="NZ_JAWLKJ010000002.1"/>
</dbReference>
<dbReference type="AlphaFoldDB" id="A0AAE4QZ02"/>
<dbReference type="InterPro" id="IPR001287">
    <property type="entry name" value="NO2-reductase_Cu"/>
</dbReference>
<feature type="domain" description="Plastocyanin-like" evidence="15">
    <location>
        <begin position="625"/>
        <end position="734"/>
    </location>
</feature>
<comment type="cofactor">
    <cofactor evidence="1 12">
        <name>Cu(+)</name>
        <dbReference type="ChEBI" id="CHEBI:49552"/>
    </cofactor>
</comment>